<feature type="transmembrane region" description="Helical" evidence="1">
    <location>
        <begin position="165"/>
        <end position="184"/>
    </location>
</feature>
<feature type="transmembrane region" description="Helical" evidence="1">
    <location>
        <begin position="127"/>
        <end position="153"/>
    </location>
</feature>
<gene>
    <name evidence="2" type="ORF">MF646_10790</name>
</gene>
<comment type="caution">
    <text evidence="2">The sequence shown here is derived from an EMBL/GenBank/DDBJ whole genome shotgun (WGS) entry which is preliminary data.</text>
</comment>
<evidence type="ECO:0000313" key="2">
    <source>
        <dbReference type="EMBL" id="MCL7747605.1"/>
    </source>
</evidence>
<keyword evidence="1" id="KW-0812">Transmembrane</keyword>
<feature type="transmembrane region" description="Helical" evidence="1">
    <location>
        <begin position="59"/>
        <end position="76"/>
    </location>
</feature>
<dbReference type="EMBL" id="JAKRYL010000009">
    <property type="protein sequence ID" value="MCL7747605.1"/>
    <property type="molecule type" value="Genomic_DNA"/>
</dbReference>
<feature type="transmembrane region" description="Helical" evidence="1">
    <location>
        <begin position="36"/>
        <end position="54"/>
    </location>
</feature>
<protein>
    <submittedName>
        <fullName evidence="2">Uncharacterized protein</fullName>
    </submittedName>
</protein>
<sequence length="199" mass="23899">MTHKDFIDKINEARVETNLLSDEYWATYSDPSTWQFWYLIALLIIPLVALYLLLNRKRFFEILFYGYTAHVLYTYFDAYMSKYGYWEHPYMILPQYPFTLSINASLLPVIYLLLYQFCTDRGKNFHLWLLGVSAVVGIGLVELHRQIGIFFLYEKINVLQLHETLLNFYMFVGYFILGSIAYWFTKLFLYIKHHTHAKF</sequence>
<keyword evidence="1" id="KW-0472">Membrane</keyword>
<evidence type="ECO:0000256" key="1">
    <source>
        <dbReference type="SAM" id="Phobius"/>
    </source>
</evidence>
<evidence type="ECO:0000313" key="3">
    <source>
        <dbReference type="Proteomes" id="UP001139150"/>
    </source>
</evidence>
<dbReference type="AlphaFoldDB" id="A0A9X2CT30"/>
<reference evidence="2" key="1">
    <citation type="submission" date="2022-02" db="EMBL/GenBank/DDBJ databases">
        <title>Halalkalibacter sp. nov. isolated from Lonar Lake, India.</title>
        <authorList>
            <person name="Joshi A."/>
            <person name="Thite S."/>
            <person name="Lodha T."/>
        </authorList>
    </citation>
    <scope>NUCLEOTIDE SEQUENCE</scope>
    <source>
        <strain evidence="2">MEB205</strain>
    </source>
</reference>
<feature type="transmembrane region" description="Helical" evidence="1">
    <location>
        <begin position="96"/>
        <end position="115"/>
    </location>
</feature>
<name>A0A9X2CT30_9BACI</name>
<dbReference type="Proteomes" id="UP001139150">
    <property type="component" value="Unassembled WGS sequence"/>
</dbReference>
<proteinExistence type="predicted"/>
<accession>A0A9X2CT30</accession>
<keyword evidence="1" id="KW-1133">Transmembrane helix</keyword>
<dbReference type="RefSeq" id="WP_250096499.1">
    <property type="nucleotide sequence ID" value="NZ_JAKRYL010000009.1"/>
</dbReference>
<keyword evidence="3" id="KW-1185">Reference proteome</keyword>
<organism evidence="2 3">
    <name type="scientific">Halalkalibacter alkaliphilus</name>
    <dbReference type="NCBI Taxonomy" id="2917993"/>
    <lineage>
        <taxon>Bacteria</taxon>
        <taxon>Bacillati</taxon>
        <taxon>Bacillota</taxon>
        <taxon>Bacilli</taxon>
        <taxon>Bacillales</taxon>
        <taxon>Bacillaceae</taxon>
        <taxon>Halalkalibacter</taxon>
    </lineage>
</organism>